<sequence>MLLGMLLSLFVLLSATTAEAKNMAQVTDNIETATLAGGCFWCVEADFQKIPGVVDVISGYAGGTEPEPSYEQVAGGRTGHREAVQIRFDPSQVDYSRILGTFWKHIDPTDAGGSFADRGFQYTSAIFYHSDEQRIEAERSRAKLDDSGRFSGPVVTEILPFTTFYPAEGYHQDFSKKNPARYNSYRLHSGRERFKERHWGKKACPITRPETGKQDAYTTPPDSELKGKLTPLQYRVVREQGTEPPFDNEYWDNHEPGIYVDIVSGEPLFSSRDKFDSGTGWPSFTRPLESENIEEHEDRSLFSTRTEVRSRHGDSHLGHVFGDGPAPSGRRYCINSAALRFIPADQLEAEGYGRYSDLFE</sequence>
<dbReference type="EMBL" id="WAIE01000001">
    <property type="protein sequence ID" value="KAB1443251.1"/>
    <property type="molecule type" value="Genomic_DNA"/>
</dbReference>
<dbReference type="OrthoDB" id="4174719at2"/>
<dbReference type="SUPFAM" id="SSF51316">
    <property type="entry name" value="Mss4-like"/>
    <property type="match status" value="1"/>
</dbReference>
<dbReference type="HAMAP" id="MF_01400">
    <property type="entry name" value="MsrB"/>
    <property type="match status" value="1"/>
</dbReference>
<evidence type="ECO:0000256" key="2">
    <source>
        <dbReference type="ARBA" id="ARBA00023268"/>
    </source>
</evidence>
<dbReference type="InterPro" id="IPR002579">
    <property type="entry name" value="Met_Sox_Rdtase_MsrB_dom"/>
</dbReference>
<accession>A0A6N6N688</accession>
<comment type="similarity">
    <text evidence="8">Belongs to the MsrA Met sulfoxide reductase family.</text>
</comment>
<keyword evidence="1 7" id="KW-0560">Oxidoreductase</keyword>
<dbReference type="HAMAP" id="MF_01401">
    <property type="entry name" value="MsrA"/>
    <property type="match status" value="1"/>
</dbReference>
<dbReference type="PROSITE" id="PS51790">
    <property type="entry name" value="MSRB"/>
    <property type="match status" value="1"/>
</dbReference>
<name>A0A6N6N688_9BACT</name>
<evidence type="ECO:0000256" key="9">
    <source>
        <dbReference type="SAM" id="MobiDB-lite"/>
    </source>
</evidence>
<dbReference type="AlphaFoldDB" id="A0A6N6N688"/>
<keyword evidence="10" id="KW-0732">Signal</keyword>
<evidence type="ECO:0000313" key="12">
    <source>
        <dbReference type="EMBL" id="KAB1443251.1"/>
    </source>
</evidence>
<evidence type="ECO:0000256" key="6">
    <source>
        <dbReference type="ARBA" id="ARBA00048782"/>
    </source>
</evidence>
<dbReference type="PANTHER" id="PTHR43774">
    <property type="entry name" value="PEPTIDE METHIONINE SULFOXIDE REDUCTASE"/>
    <property type="match status" value="1"/>
</dbReference>
<dbReference type="EC" id="1.8.4.11" evidence="8"/>
<feature type="domain" description="MsrB" evidence="11">
    <location>
        <begin position="222"/>
        <end position="344"/>
    </location>
</feature>
<dbReference type="Gene3D" id="2.170.150.20">
    <property type="entry name" value="Peptide methionine sulfoxide reductase"/>
    <property type="match status" value="1"/>
</dbReference>
<comment type="caution">
    <text evidence="12">The sequence shown here is derived from an EMBL/GenBank/DDBJ whole genome shotgun (WGS) entry which is preliminary data.</text>
</comment>
<dbReference type="InterPro" id="IPR002569">
    <property type="entry name" value="Met_Sox_Rdtase_MsrA_dom"/>
</dbReference>
<evidence type="ECO:0000313" key="13">
    <source>
        <dbReference type="Proteomes" id="UP000438699"/>
    </source>
</evidence>
<comment type="catalytic activity">
    <reaction evidence="4 8">
        <text>L-methionyl-[protein] + [thioredoxin]-disulfide + H2O = L-methionyl-(S)-S-oxide-[protein] + [thioredoxin]-dithiol</text>
        <dbReference type="Rhea" id="RHEA:14217"/>
        <dbReference type="Rhea" id="RHEA-COMP:10698"/>
        <dbReference type="Rhea" id="RHEA-COMP:10700"/>
        <dbReference type="Rhea" id="RHEA-COMP:12313"/>
        <dbReference type="Rhea" id="RHEA-COMP:12315"/>
        <dbReference type="ChEBI" id="CHEBI:15377"/>
        <dbReference type="ChEBI" id="CHEBI:16044"/>
        <dbReference type="ChEBI" id="CHEBI:29950"/>
        <dbReference type="ChEBI" id="CHEBI:44120"/>
        <dbReference type="ChEBI" id="CHEBI:50058"/>
        <dbReference type="EC" id="1.8.4.11"/>
    </reaction>
</comment>
<dbReference type="InterPro" id="IPR036509">
    <property type="entry name" value="Met_Sox_Rdtase_MsrA_sf"/>
</dbReference>
<evidence type="ECO:0000256" key="1">
    <source>
        <dbReference type="ARBA" id="ARBA00023002"/>
    </source>
</evidence>
<feature type="active site" description="Nucleophile" evidence="7">
    <location>
        <position position="333"/>
    </location>
</feature>
<dbReference type="InterPro" id="IPR011057">
    <property type="entry name" value="Mss4-like_sf"/>
</dbReference>
<dbReference type="GO" id="GO:0033743">
    <property type="term" value="F:peptide-methionine (R)-S-oxide reductase activity"/>
    <property type="evidence" value="ECO:0007669"/>
    <property type="project" value="UniProtKB-UniRule"/>
</dbReference>
<dbReference type="Pfam" id="PF01625">
    <property type="entry name" value="PMSR"/>
    <property type="match status" value="1"/>
</dbReference>
<dbReference type="NCBIfam" id="TIGR00357">
    <property type="entry name" value="peptide-methionine (R)-S-oxide reductase MsrB"/>
    <property type="match status" value="1"/>
</dbReference>
<evidence type="ECO:0000256" key="7">
    <source>
        <dbReference type="HAMAP-Rule" id="MF_01400"/>
    </source>
</evidence>
<evidence type="ECO:0000256" key="8">
    <source>
        <dbReference type="HAMAP-Rule" id="MF_01401"/>
    </source>
</evidence>
<dbReference type="PANTHER" id="PTHR43774:SF1">
    <property type="entry name" value="PEPTIDE METHIONINE SULFOXIDE REDUCTASE MSRA 2"/>
    <property type="match status" value="1"/>
</dbReference>
<keyword evidence="2" id="KW-0511">Multifunctional enzyme</keyword>
<dbReference type="Proteomes" id="UP000438699">
    <property type="component" value="Unassembled WGS sequence"/>
</dbReference>
<dbReference type="NCBIfam" id="TIGR00401">
    <property type="entry name" value="msrA"/>
    <property type="match status" value="1"/>
</dbReference>
<comment type="caution">
    <text evidence="7">Lacks conserved residue(s) required for the propagation of feature annotation.</text>
</comment>
<comment type="catalytic activity">
    <reaction evidence="6 8">
        <text>[thioredoxin]-disulfide + L-methionine + H2O = L-methionine (S)-S-oxide + [thioredoxin]-dithiol</text>
        <dbReference type="Rhea" id="RHEA:19993"/>
        <dbReference type="Rhea" id="RHEA-COMP:10698"/>
        <dbReference type="Rhea" id="RHEA-COMP:10700"/>
        <dbReference type="ChEBI" id="CHEBI:15377"/>
        <dbReference type="ChEBI" id="CHEBI:29950"/>
        <dbReference type="ChEBI" id="CHEBI:50058"/>
        <dbReference type="ChEBI" id="CHEBI:57844"/>
        <dbReference type="ChEBI" id="CHEBI:58772"/>
        <dbReference type="EC" id="1.8.4.11"/>
    </reaction>
</comment>
<evidence type="ECO:0000259" key="11">
    <source>
        <dbReference type="PROSITE" id="PS51790"/>
    </source>
</evidence>
<dbReference type="SUPFAM" id="SSF55068">
    <property type="entry name" value="Peptide methionine sulfoxide reductase"/>
    <property type="match status" value="1"/>
</dbReference>
<dbReference type="Gene3D" id="3.30.1060.10">
    <property type="entry name" value="Peptide methionine sulphoxide reductase MsrA"/>
    <property type="match status" value="1"/>
</dbReference>
<proteinExistence type="inferred from homology"/>
<comment type="catalytic activity">
    <reaction evidence="5 7">
        <text>L-methionyl-[protein] + [thioredoxin]-disulfide + H2O = L-methionyl-(R)-S-oxide-[protein] + [thioredoxin]-dithiol</text>
        <dbReference type="Rhea" id="RHEA:24164"/>
        <dbReference type="Rhea" id="RHEA-COMP:10698"/>
        <dbReference type="Rhea" id="RHEA-COMP:10700"/>
        <dbReference type="Rhea" id="RHEA-COMP:12313"/>
        <dbReference type="Rhea" id="RHEA-COMP:12314"/>
        <dbReference type="ChEBI" id="CHEBI:15377"/>
        <dbReference type="ChEBI" id="CHEBI:16044"/>
        <dbReference type="ChEBI" id="CHEBI:29950"/>
        <dbReference type="ChEBI" id="CHEBI:45764"/>
        <dbReference type="ChEBI" id="CHEBI:50058"/>
        <dbReference type="EC" id="1.8.4.12"/>
    </reaction>
</comment>
<dbReference type="FunFam" id="2.170.150.20:FF:000003">
    <property type="entry name" value="Peptide methionine sulfoxide reductase MsrB"/>
    <property type="match status" value="1"/>
</dbReference>
<evidence type="ECO:0000256" key="3">
    <source>
        <dbReference type="ARBA" id="ARBA00024679"/>
    </source>
</evidence>
<dbReference type="Pfam" id="PF01641">
    <property type="entry name" value="SelR"/>
    <property type="match status" value="1"/>
</dbReference>
<evidence type="ECO:0000256" key="10">
    <source>
        <dbReference type="SAM" id="SignalP"/>
    </source>
</evidence>
<feature type="active site" evidence="8">
    <location>
        <position position="39"/>
    </location>
</feature>
<comment type="function">
    <text evidence="3 8">Has an important function as a repair enzyme for proteins that have been inactivated by oxidation. Catalyzes the reversible oxidation-reduction of methionine sulfoxide in proteins to methionine.</text>
</comment>
<evidence type="ECO:0000256" key="5">
    <source>
        <dbReference type="ARBA" id="ARBA00048488"/>
    </source>
</evidence>
<gene>
    <name evidence="7 12" type="primary">msrB</name>
    <name evidence="8" type="synonym">msrA</name>
    <name evidence="12" type="ORF">F8A88_03010</name>
</gene>
<dbReference type="GO" id="GO:0008113">
    <property type="term" value="F:peptide-methionine (S)-S-oxide reductase activity"/>
    <property type="evidence" value="ECO:0007669"/>
    <property type="project" value="UniProtKB-UniRule"/>
</dbReference>
<feature type="signal peptide" evidence="10">
    <location>
        <begin position="1"/>
        <end position="20"/>
    </location>
</feature>
<keyword evidence="13" id="KW-1185">Reference proteome</keyword>
<evidence type="ECO:0000256" key="4">
    <source>
        <dbReference type="ARBA" id="ARBA00047806"/>
    </source>
</evidence>
<dbReference type="EC" id="1.8.4.12" evidence="7"/>
<comment type="similarity">
    <text evidence="7">Belongs to the MsrB Met sulfoxide reductase family.</text>
</comment>
<feature type="chain" id="PRO_5026876199" description="Multifunctional fusion protein" evidence="10">
    <location>
        <begin position="21"/>
        <end position="360"/>
    </location>
</feature>
<reference evidence="12 13" key="1">
    <citation type="journal article" date="2017" name="Int. J. Syst. Evol. Microbiol.">
        <title>Desulfovibrio senegalensis sp. nov., a mesophilic sulfate reducer isolated from marine sediment.</title>
        <authorList>
            <person name="Thioye A."/>
            <person name="Gam Z.B.A."/>
            <person name="Mbengue M."/>
            <person name="Cayol J.L."/>
            <person name="Joseph-Bartoli M."/>
            <person name="Toure-Kane C."/>
            <person name="Labat M."/>
        </authorList>
    </citation>
    <scope>NUCLEOTIDE SEQUENCE [LARGE SCALE GENOMIC DNA]</scope>
    <source>
        <strain evidence="12 13">DSM 101509</strain>
    </source>
</reference>
<protein>
    <recommendedName>
        <fullName evidence="7 8">Multifunctional fusion protein</fullName>
    </recommendedName>
    <domain>
        <recommendedName>
            <fullName evidence="8">Peptide methionine sulfoxide reductase MsrA</fullName>
            <shortName evidence="8">Protein-methionine-S-oxide reductase</shortName>
            <ecNumber evidence="8">1.8.4.11</ecNumber>
        </recommendedName>
        <alternativeName>
            <fullName evidence="8">Peptide-methionine (S)-S-oxide reductase</fullName>
            <shortName evidence="8">Peptide Met(O) reductase</shortName>
        </alternativeName>
    </domain>
    <domain>
        <recommendedName>
            <fullName evidence="7">Peptide methionine sulfoxide reductase MsrB</fullName>
            <ecNumber evidence="7">1.8.4.12</ecNumber>
        </recommendedName>
        <alternativeName>
            <fullName evidence="7">Peptide-methionine (R)-S-oxide reductase</fullName>
        </alternativeName>
    </domain>
</protein>
<feature type="region of interest" description="Disordered" evidence="9">
    <location>
        <begin position="205"/>
        <end position="225"/>
    </location>
</feature>
<organism evidence="12 13">
    <name type="scientific">Pseudodesulfovibrio senegalensis</name>
    <dbReference type="NCBI Taxonomy" id="1721087"/>
    <lineage>
        <taxon>Bacteria</taxon>
        <taxon>Pseudomonadati</taxon>
        <taxon>Thermodesulfobacteriota</taxon>
        <taxon>Desulfovibrionia</taxon>
        <taxon>Desulfovibrionales</taxon>
        <taxon>Desulfovibrionaceae</taxon>
    </lineage>
</organism>